<feature type="compositionally biased region" description="Acidic residues" evidence="4">
    <location>
        <begin position="13"/>
        <end position="22"/>
    </location>
</feature>
<comment type="similarity">
    <text evidence="2">Belongs to the NPR1-interactor family.</text>
</comment>
<proteinExistence type="inferred from homology"/>
<dbReference type="GO" id="GO:0005634">
    <property type="term" value="C:nucleus"/>
    <property type="evidence" value="ECO:0007669"/>
    <property type="project" value="UniProtKB-SubCell"/>
</dbReference>
<evidence type="ECO:0000256" key="4">
    <source>
        <dbReference type="SAM" id="MobiDB-lite"/>
    </source>
</evidence>
<dbReference type="InterPro" id="IPR031425">
    <property type="entry name" value="NPR1/NH1-interacting"/>
</dbReference>
<evidence type="ECO:0000256" key="3">
    <source>
        <dbReference type="ARBA" id="ARBA00023242"/>
    </source>
</evidence>
<dbReference type="AlphaFoldDB" id="A0A0A0K5V7"/>
<feature type="region of interest" description="Disordered" evidence="4">
    <location>
        <begin position="1"/>
        <end position="22"/>
    </location>
</feature>
<dbReference type="Gramene" id="KGN45045">
    <property type="protein sequence ID" value="KGN45045"/>
    <property type="gene ID" value="Csa_7G414420"/>
</dbReference>
<dbReference type="PANTHER" id="PTHR33669:SF1">
    <property type="entry name" value="PROTEIN NIM1-INTERACTING 1"/>
    <property type="match status" value="1"/>
</dbReference>
<reference evidence="5 6" key="1">
    <citation type="journal article" date="2009" name="Nat. Genet.">
        <title>The genome of the cucumber, Cucumis sativus L.</title>
        <authorList>
            <person name="Huang S."/>
            <person name="Li R."/>
            <person name="Zhang Z."/>
            <person name="Li L."/>
            <person name="Gu X."/>
            <person name="Fan W."/>
            <person name="Lucas W.J."/>
            <person name="Wang X."/>
            <person name="Xie B."/>
            <person name="Ni P."/>
            <person name="Ren Y."/>
            <person name="Zhu H."/>
            <person name="Li J."/>
            <person name="Lin K."/>
            <person name="Jin W."/>
            <person name="Fei Z."/>
            <person name="Li G."/>
            <person name="Staub J."/>
            <person name="Kilian A."/>
            <person name="van der Vossen E.A."/>
            <person name="Wu Y."/>
            <person name="Guo J."/>
            <person name="He J."/>
            <person name="Jia Z."/>
            <person name="Ren Y."/>
            <person name="Tian G."/>
            <person name="Lu Y."/>
            <person name="Ruan J."/>
            <person name="Qian W."/>
            <person name="Wang M."/>
            <person name="Huang Q."/>
            <person name="Li B."/>
            <person name="Xuan Z."/>
            <person name="Cao J."/>
            <person name="Asan"/>
            <person name="Wu Z."/>
            <person name="Zhang J."/>
            <person name="Cai Q."/>
            <person name="Bai Y."/>
            <person name="Zhao B."/>
            <person name="Han Y."/>
            <person name="Li Y."/>
            <person name="Li X."/>
            <person name="Wang S."/>
            <person name="Shi Q."/>
            <person name="Liu S."/>
            <person name="Cho W.K."/>
            <person name="Kim J.Y."/>
            <person name="Xu Y."/>
            <person name="Heller-Uszynska K."/>
            <person name="Miao H."/>
            <person name="Cheng Z."/>
            <person name="Zhang S."/>
            <person name="Wu J."/>
            <person name="Yang Y."/>
            <person name="Kang H."/>
            <person name="Li M."/>
            <person name="Liang H."/>
            <person name="Ren X."/>
            <person name="Shi Z."/>
            <person name="Wen M."/>
            <person name="Jian M."/>
            <person name="Yang H."/>
            <person name="Zhang G."/>
            <person name="Yang Z."/>
            <person name="Chen R."/>
            <person name="Liu S."/>
            <person name="Li J."/>
            <person name="Ma L."/>
            <person name="Liu H."/>
            <person name="Zhou Y."/>
            <person name="Zhao J."/>
            <person name="Fang X."/>
            <person name="Li G."/>
            <person name="Fang L."/>
            <person name="Li Y."/>
            <person name="Liu D."/>
            <person name="Zheng H."/>
            <person name="Zhang Y."/>
            <person name="Qin N."/>
            <person name="Li Z."/>
            <person name="Yang G."/>
            <person name="Yang S."/>
            <person name="Bolund L."/>
            <person name="Kristiansen K."/>
            <person name="Zheng H."/>
            <person name="Li S."/>
            <person name="Zhang X."/>
            <person name="Yang H."/>
            <person name="Wang J."/>
            <person name="Sun R."/>
            <person name="Zhang B."/>
            <person name="Jiang S."/>
            <person name="Wang J."/>
            <person name="Du Y."/>
            <person name="Li S."/>
        </authorList>
    </citation>
    <scope>NUCLEOTIDE SEQUENCE [LARGE SCALE GENOMIC DNA]</scope>
    <source>
        <strain evidence="6">cv. 9930</strain>
    </source>
</reference>
<gene>
    <name evidence="5" type="ORF">Csa_7G414420</name>
</gene>
<protein>
    <submittedName>
        <fullName evidence="5">Uncharacterized protein</fullName>
    </submittedName>
</protein>
<dbReference type="Pfam" id="PF15699">
    <property type="entry name" value="NPR1_interact"/>
    <property type="match status" value="1"/>
</dbReference>
<evidence type="ECO:0000313" key="5">
    <source>
        <dbReference type="EMBL" id="KGN45045.1"/>
    </source>
</evidence>
<dbReference type="EMBL" id="CM002928">
    <property type="protein sequence ID" value="KGN45045.1"/>
    <property type="molecule type" value="Genomic_DNA"/>
</dbReference>
<keyword evidence="6" id="KW-1185">Reference proteome</keyword>
<evidence type="ECO:0000256" key="1">
    <source>
        <dbReference type="ARBA" id="ARBA00004123"/>
    </source>
</evidence>
<organism evidence="5 6">
    <name type="scientific">Cucumis sativus</name>
    <name type="common">Cucumber</name>
    <dbReference type="NCBI Taxonomy" id="3659"/>
    <lineage>
        <taxon>Eukaryota</taxon>
        <taxon>Viridiplantae</taxon>
        <taxon>Streptophyta</taxon>
        <taxon>Embryophyta</taxon>
        <taxon>Tracheophyta</taxon>
        <taxon>Spermatophyta</taxon>
        <taxon>Magnoliopsida</taxon>
        <taxon>eudicotyledons</taxon>
        <taxon>Gunneridae</taxon>
        <taxon>Pentapetalae</taxon>
        <taxon>rosids</taxon>
        <taxon>fabids</taxon>
        <taxon>Cucurbitales</taxon>
        <taxon>Cucurbitaceae</taxon>
        <taxon>Benincaseae</taxon>
        <taxon>Cucumis</taxon>
    </lineage>
</organism>
<evidence type="ECO:0000256" key="2">
    <source>
        <dbReference type="ARBA" id="ARBA00009937"/>
    </source>
</evidence>
<sequence>MENGKLQPSPDTTAEDSLEDEEMERFFALVRSLKEMRDQRRKELNIGQEEGEEEIAAGEKRRKRMRAAEMVENRSTWIPKFEREDFDEEFQALSTLPPNPCCNLVKRDTTAASTTTTAPMKNKKKVKNGDVSLDLNLAL</sequence>
<dbReference type="Proteomes" id="UP000029981">
    <property type="component" value="Chromosome 7"/>
</dbReference>
<reference evidence="5 6" key="4">
    <citation type="journal article" date="2011" name="BMC Genomics">
        <title>RNA-Seq improves annotation of protein-coding genes in the cucumber genome.</title>
        <authorList>
            <person name="Li Z."/>
            <person name="Zhang Z."/>
            <person name="Yan P."/>
            <person name="Huang S."/>
            <person name="Fei Z."/>
            <person name="Lin K."/>
        </authorList>
    </citation>
    <scope>NUCLEOTIDE SEQUENCE [LARGE SCALE GENOMIC DNA]</scope>
    <source>
        <strain evidence="6">cv. 9930</strain>
    </source>
</reference>
<name>A0A0A0K5V7_CUCSA</name>
<comment type="subcellular location">
    <subcellularLocation>
        <location evidence="1">Nucleus</location>
    </subcellularLocation>
</comment>
<reference evidence="5 6" key="3">
    <citation type="journal article" date="2010" name="BMC Genomics">
        <title>Transcriptome sequencing and comparative analysis of cucumber flowers with different sex types.</title>
        <authorList>
            <person name="Guo S."/>
            <person name="Zheng Y."/>
            <person name="Joung J.G."/>
            <person name="Liu S."/>
            <person name="Zhang Z."/>
            <person name="Crasta O.R."/>
            <person name="Sobral B.W."/>
            <person name="Xu Y."/>
            <person name="Huang S."/>
            <person name="Fei Z."/>
        </authorList>
    </citation>
    <scope>NUCLEOTIDE SEQUENCE [LARGE SCALE GENOMIC DNA]</scope>
    <source>
        <strain evidence="6">cv. 9930</strain>
    </source>
</reference>
<dbReference type="PANTHER" id="PTHR33669">
    <property type="entry name" value="PROTEIN NEGATIVE REGULATOR OF RESISTANCE"/>
    <property type="match status" value="1"/>
</dbReference>
<reference evidence="5 6" key="2">
    <citation type="journal article" date="2009" name="PLoS ONE">
        <title>An integrated genetic and cytogenetic map of the cucumber genome.</title>
        <authorList>
            <person name="Ren Y."/>
            <person name="Zhang Z."/>
            <person name="Liu J."/>
            <person name="Staub J.E."/>
            <person name="Han Y."/>
            <person name="Cheng Z."/>
            <person name="Li X."/>
            <person name="Lu J."/>
            <person name="Miao H."/>
            <person name="Kang H."/>
            <person name="Xie B."/>
            <person name="Gu X."/>
            <person name="Wang X."/>
            <person name="Du Y."/>
            <person name="Jin W."/>
            <person name="Huang S."/>
        </authorList>
    </citation>
    <scope>NUCLEOTIDE SEQUENCE [LARGE SCALE GENOMIC DNA]</scope>
    <source>
        <strain evidence="6">cv. 9930</strain>
    </source>
</reference>
<evidence type="ECO:0000313" key="6">
    <source>
        <dbReference type="Proteomes" id="UP000029981"/>
    </source>
</evidence>
<accession>A0A0A0K5V7</accession>
<keyword evidence="3" id="KW-0539">Nucleus</keyword>
<dbReference type="GO" id="GO:0010112">
    <property type="term" value="P:regulation of systemic acquired resistance"/>
    <property type="evidence" value="ECO:0007669"/>
    <property type="project" value="InterPro"/>
</dbReference>